<evidence type="ECO:0000313" key="2">
    <source>
        <dbReference type="Proteomes" id="UP000015530"/>
    </source>
</evidence>
<gene>
    <name evidence="1" type="ORF">CGLO_18152</name>
</gene>
<dbReference type="AlphaFoldDB" id="T0JV21"/>
<dbReference type="EMBL" id="AMYD01004390">
    <property type="protein sequence ID" value="EQB43219.1"/>
    <property type="molecule type" value="Genomic_DNA"/>
</dbReference>
<dbReference type="Proteomes" id="UP000015530">
    <property type="component" value="Unassembled WGS sequence"/>
</dbReference>
<protein>
    <submittedName>
        <fullName evidence="1">Uncharacterized protein</fullName>
    </submittedName>
</protein>
<reference evidence="2" key="1">
    <citation type="journal article" date="2013" name="Mol. Plant Microbe Interact.">
        <title>Global aspects of pacC regulation of pathogenicity genes in Colletotrichum gloeosporioides as revealed by transcriptome analysis.</title>
        <authorList>
            <person name="Alkan N."/>
            <person name="Meng X."/>
            <person name="Friedlander G."/>
            <person name="Reuveni E."/>
            <person name="Sukno S."/>
            <person name="Sherman A."/>
            <person name="Thon M."/>
            <person name="Fluhr R."/>
            <person name="Prusky D."/>
        </authorList>
    </citation>
    <scope>NUCLEOTIDE SEQUENCE [LARGE SCALE GENOMIC DNA]</scope>
    <source>
        <strain evidence="2">Cg-14</strain>
    </source>
</reference>
<proteinExistence type="predicted"/>
<sequence length="26" mass="2747">MDAKLLVKLSNLLPAKPFKGSFSNAG</sequence>
<organism evidence="1 2">
    <name type="scientific">Colletotrichum gloeosporioides (strain Cg-14)</name>
    <name type="common">Anthracnose fungus</name>
    <name type="synonym">Glomerella cingulata</name>
    <dbReference type="NCBI Taxonomy" id="1237896"/>
    <lineage>
        <taxon>Eukaryota</taxon>
        <taxon>Fungi</taxon>
        <taxon>Dikarya</taxon>
        <taxon>Ascomycota</taxon>
        <taxon>Pezizomycotina</taxon>
        <taxon>Sordariomycetes</taxon>
        <taxon>Hypocreomycetidae</taxon>
        <taxon>Glomerellales</taxon>
        <taxon>Glomerellaceae</taxon>
        <taxon>Colletotrichum</taxon>
        <taxon>Colletotrichum gloeosporioides species complex</taxon>
    </lineage>
</organism>
<evidence type="ECO:0000313" key="1">
    <source>
        <dbReference type="EMBL" id="EQB43219.1"/>
    </source>
</evidence>
<name>T0JV21_COLGC</name>
<comment type="caution">
    <text evidence="1">The sequence shown here is derived from an EMBL/GenBank/DDBJ whole genome shotgun (WGS) entry which is preliminary data.</text>
</comment>
<dbReference type="HOGENOM" id="CLU_3417252_0_0_1"/>
<accession>T0JV21</accession>